<evidence type="ECO:0000256" key="1">
    <source>
        <dbReference type="ARBA" id="ARBA00001946"/>
    </source>
</evidence>
<evidence type="ECO:0000313" key="19">
    <source>
        <dbReference type="EMBL" id="CAI3971703.1"/>
    </source>
</evidence>
<accession>A0A9P1FD95</accession>
<name>A0A9P1FD95_9DINO</name>
<dbReference type="Gene3D" id="3.40.50.2000">
    <property type="entry name" value="Glycogen Phosphorylase B"/>
    <property type="match status" value="1"/>
</dbReference>
<feature type="transmembrane region" description="Helical" evidence="15">
    <location>
        <begin position="758"/>
        <end position="777"/>
    </location>
</feature>
<evidence type="ECO:0000256" key="5">
    <source>
        <dbReference type="ARBA" id="ARBA00012828"/>
    </source>
</evidence>
<dbReference type="Pfam" id="PF00438">
    <property type="entry name" value="S-AdoMet_synt_N"/>
    <property type="match status" value="1"/>
</dbReference>
<keyword evidence="12" id="KW-0630">Potassium</keyword>
<keyword evidence="15" id="KW-0472">Membrane</keyword>
<keyword evidence="15" id="KW-1133">Transmembrane helix</keyword>
<gene>
    <name evidence="19" type="ORF">C1SCF055_LOCUS293</name>
</gene>
<feature type="active site" description="Proton acceptor" evidence="13">
    <location>
        <position position="62"/>
    </location>
</feature>
<dbReference type="FunFam" id="3.30.300.10:FF:000003">
    <property type="entry name" value="S-adenosylmethionine synthase"/>
    <property type="match status" value="1"/>
</dbReference>
<evidence type="ECO:0000256" key="11">
    <source>
        <dbReference type="ARBA" id="ARBA00022842"/>
    </source>
</evidence>
<feature type="domain" description="S-adenosylmethionine synthetase central" evidence="17">
    <location>
        <begin position="546"/>
        <end position="650"/>
    </location>
</feature>
<evidence type="ECO:0000313" key="21">
    <source>
        <dbReference type="Proteomes" id="UP001152797"/>
    </source>
</evidence>
<evidence type="ECO:0000256" key="8">
    <source>
        <dbReference type="ARBA" id="ARBA00022723"/>
    </source>
</evidence>
<feature type="site" description="Transition state stabilizer" evidence="14">
    <location>
        <position position="209"/>
    </location>
</feature>
<evidence type="ECO:0000256" key="3">
    <source>
        <dbReference type="ARBA" id="ARBA00005224"/>
    </source>
</evidence>
<keyword evidence="10" id="KW-0067">ATP-binding</keyword>
<dbReference type="SUPFAM" id="SSF53756">
    <property type="entry name" value="UDP-Glycosyltransferase/glycogen phosphorylase"/>
    <property type="match status" value="1"/>
</dbReference>
<keyword evidence="7" id="KW-0808">Transferase</keyword>
<evidence type="ECO:0000256" key="7">
    <source>
        <dbReference type="ARBA" id="ARBA00022679"/>
    </source>
</evidence>
<evidence type="ECO:0000313" key="20">
    <source>
        <dbReference type="EMBL" id="CAL1125078.1"/>
    </source>
</evidence>
<proteinExistence type="inferred from homology"/>
<feature type="transmembrane region" description="Helical" evidence="15">
    <location>
        <begin position="727"/>
        <end position="746"/>
    </location>
</feature>
<feature type="transmembrane region" description="Helical" evidence="15">
    <location>
        <begin position="783"/>
        <end position="803"/>
    </location>
</feature>
<comment type="cofactor">
    <cofactor evidence="2">
        <name>K(+)</name>
        <dbReference type="ChEBI" id="CHEBI:29103"/>
    </cofactor>
</comment>
<dbReference type="GO" id="GO:0004478">
    <property type="term" value="F:methionine adenosyltransferase activity"/>
    <property type="evidence" value="ECO:0007669"/>
    <property type="project" value="UniProtKB-EC"/>
</dbReference>
<dbReference type="InterPro" id="IPR022628">
    <property type="entry name" value="S-AdoMet_synt_N"/>
</dbReference>
<dbReference type="InterPro" id="IPR022631">
    <property type="entry name" value="ADOMET_SYNTHASE_CS"/>
</dbReference>
<evidence type="ECO:0000256" key="13">
    <source>
        <dbReference type="PIRSR" id="PIRSR639901-1"/>
    </source>
</evidence>
<dbReference type="EC" id="2.5.1.6" evidence="5"/>
<reference evidence="20" key="2">
    <citation type="submission" date="2024-04" db="EMBL/GenBank/DDBJ databases">
        <authorList>
            <person name="Chen Y."/>
            <person name="Shah S."/>
            <person name="Dougan E. K."/>
            <person name="Thang M."/>
            <person name="Chan C."/>
        </authorList>
    </citation>
    <scope>NUCLEOTIDE SEQUENCE [LARGE SCALE GENOMIC DNA]</scope>
</reference>
<dbReference type="InterPro" id="IPR039901">
    <property type="entry name" value="Kdotransferase"/>
</dbReference>
<protein>
    <recommendedName>
        <fullName evidence="5">methionine adenosyltransferase</fullName>
        <ecNumber evidence="5">2.5.1.6</ecNumber>
    </recommendedName>
</protein>
<evidence type="ECO:0000256" key="6">
    <source>
        <dbReference type="ARBA" id="ARBA00022563"/>
    </source>
</evidence>
<evidence type="ECO:0000256" key="14">
    <source>
        <dbReference type="PIRSR" id="PIRSR639901-2"/>
    </source>
</evidence>
<keyword evidence="8" id="KW-0479">Metal-binding</keyword>
<feature type="domain" description="S-adenosylmethionine synthetase N-terminal" evidence="16">
    <location>
        <begin position="432"/>
        <end position="530"/>
    </location>
</feature>
<dbReference type="PANTHER" id="PTHR42755:SF1">
    <property type="entry name" value="3-DEOXY-D-MANNO-OCTULOSONIC ACID TRANSFERASE, MITOCHONDRIAL-RELATED"/>
    <property type="match status" value="1"/>
</dbReference>
<keyword evidence="15" id="KW-0812">Transmembrane</keyword>
<dbReference type="Gene3D" id="3.40.50.11720">
    <property type="entry name" value="3-Deoxy-D-manno-octulosonic-acid transferase, N-terminal domain"/>
    <property type="match status" value="1"/>
</dbReference>
<evidence type="ECO:0000256" key="12">
    <source>
        <dbReference type="ARBA" id="ARBA00022958"/>
    </source>
</evidence>
<dbReference type="InterPro" id="IPR038107">
    <property type="entry name" value="Glycos_transf_N_sf"/>
</dbReference>
<dbReference type="GO" id="GO:0006556">
    <property type="term" value="P:S-adenosylmethionine biosynthetic process"/>
    <property type="evidence" value="ECO:0007669"/>
    <property type="project" value="InterPro"/>
</dbReference>
<comment type="cofactor">
    <cofactor evidence="1">
        <name>Mg(2+)</name>
        <dbReference type="ChEBI" id="CHEBI:18420"/>
    </cofactor>
</comment>
<dbReference type="EMBL" id="CAMXCT010000001">
    <property type="protein sequence ID" value="CAI3971703.1"/>
    <property type="molecule type" value="Genomic_DNA"/>
</dbReference>
<evidence type="ECO:0000259" key="16">
    <source>
        <dbReference type="Pfam" id="PF00438"/>
    </source>
</evidence>
<dbReference type="EMBL" id="CAMXCT020000001">
    <property type="protein sequence ID" value="CAL1125078.1"/>
    <property type="molecule type" value="Genomic_DNA"/>
</dbReference>
<evidence type="ECO:0000256" key="10">
    <source>
        <dbReference type="ARBA" id="ARBA00022840"/>
    </source>
</evidence>
<dbReference type="GO" id="GO:0046872">
    <property type="term" value="F:metal ion binding"/>
    <property type="evidence" value="ECO:0007669"/>
    <property type="project" value="UniProtKB-KW"/>
</dbReference>
<evidence type="ECO:0000256" key="15">
    <source>
        <dbReference type="SAM" id="Phobius"/>
    </source>
</evidence>
<organism evidence="19">
    <name type="scientific">Cladocopium goreaui</name>
    <dbReference type="NCBI Taxonomy" id="2562237"/>
    <lineage>
        <taxon>Eukaryota</taxon>
        <taxon>Sar</taxon>
        <taxon>Alveolata</taxon>
        <taxon>Dinophyceae</taxon>
        <taxon>Suessiales</taxon>
        <taxon>Symbiodiniaceae</taxon>
        <taxon>Cladocopium</taxon>
    </lineage>
</organism>
<dbReference type="PANTHER" id="PTHR42755">
    <property type="entry name" value="3-DEOXY-MANNO-OCTULOSONATE CYTIDYLYLTRANSFERASE"/>
    <property type="match status" value="1"/>
</dbReference>
<dbReference type="GO" id="GO:0005524">
    <property type="term" value="F:ATP binding"/>
    <property type="evidence" value="ECO:0007669"/>
    <property type="project" value="UniProtKB-KW"/>
</dbReference>
<dbReference type="GO" id="GO:0005886">
    <property type="term" value="C:plasma membrane"/>
    <property type="evidence" value="ECO:0007669"/>
    <property type="project" value="TreeGrafter"/>
</dbReference>
<dbReference type="EMBL" id="CAMXCT030000001">
    <property type="protein sequence ID" value="CAL4759015.1"/>
    <property type="molecule type" value="Genomic_DNA"/>
</dbReference>
<comment type="pathway">
    <text evidence="3">Amino-acid biosynthesis; S-adenosyl-L-methionine biosynthesis; S-adenosyl-L-methionine from L-methionine: step 1/1.</text>
</comment>
<dbReference type="GO" id="GO:0009245">
    <property type="term" value="P:lipid A biosynthetic process"/>
    <property type="evidence" value="ECO:0007669"/>
    <property type="project" value="TreeGrafter"/>
</dbReference>
<evidence type="ECO:0000256" key="9">
    <source>
        <dbReference type="ARBA" id="ARBA00022741"/>
    </source>
</evidence>
<dbReference type="OrthoDB" id="308383at2759"/>
<evidence type="ECO:0000259" key="17">
    <source>
        <dbReference type="Pfam" id="PF02772"/>
    </source>
</evidence>
<feature type="transmembrane region" description="Helical" evidence="15">
    <location>
        <begin position="6"/>
        <end position="23"/>
    </location>
</feature>
<keyword evidence="11" id="KW-0460">Magnesium</keyword>
<dbReference type="InterPro" id="IPR022629">
    <property type="entry name" value="S-AdoMet_synt_central"/>
</dbReference>
<dbReference type="AlphaFoldDB" id="A0A9P1FD95"/>
<comment type="caution">
    <text evidence="19">The sequence shown here is derived from an EMBL/GenBank/DDBJ whole genome shotgun (WGS) entry which is preliminary data.</text>
</comment>
<evidence type="ECO:0000259" key="18">
    <source>
        <dbReference type="Pfam" id="PF04413"/>
    </source>
</evidence>
<keyword evidence="21" id="KW-1185">Reference proteome</keyword>
<dbReference type="GO" id="GO:0006730">
    <property type="term" value="P:one-carbon metabolic process"/>
    <property type="evidence" value="ECO:0007669"/>
    <property type="project" value="UniProtKB-KW"/>
</dbReference>
<dbReference type="Pfam" id="PF04413">
    <property type="entry name" value="Glycos_transf_N"/>
    <property type="match status" value="1"/>
</dbReference>
<dbReference type="SUPFAM" id="SSF55973">
    <property type="entry name" value="S-adenosylmethionine synthetase"/>
    <property type="match status" value="2"/>
</dbReference>
<evidence type="ECO:0000256" key="2">
    <source>
        <dbReference type="ARBA" id="ARBA00001958"/>
    </source>
</evidence>
<keyword evidence="9" id="KW-0547">Nucleotide-binding</keyword>
<sequence length="876" mass="95985">MTSYLLNVVYLLLLVFASPVLLYKSLRHGKYREGWRAKFLGEVPRRHGHRYCIWWHAVSVGEVNLLATLLAETKRQRPDYECVISTTTATGYALARKKYPEHSVFYCPLDFSWAVKNAVKRIRPDVLALVELELWPNLIKATKQHGGRVAVVNGRLSQHSHRGYRRVRPFWKKVLAQVDLIAAQNDEYGDRFLDLGAPEQNVYVTGSTKFDGAQTDRENDSTIALAQLAGIRSEDIVFLAGSTQEGEEQAALDAYRSLSEAEPRLRLILVPRHPERFENVAKLLDRSGIEWSRRSQLSSDAPEPVSRVLLVDAVGELGAWWGTSHIAFVGGSLGSRGGQNMIEPAGYGAAVSFGPNTRNFRDIVETLLARDAAIVVRNRDELRGFVQRAIAEPEWSAALGRRAQGLVCEQRGATKRTVDLITRLSKHKTHGNYLFTSESVSKGHPDKLADQISDGILDALLAEDPSSRVACETMVTTGLAVVAGEITTQAYVDFRAIIRQVINEAGYTDDSMGISGNTCGVMVSIDGQSPDIAQGVDADDQKGKDVGAGDQGLMFGYACNDTPELMPLPIALSHRILNRLTEAREKEEVKWLRPDSKSQVTVEFDSENRPVRIDTVVVSTQHSEDVTTEEIKNWVIENVIKPELPADLVSGHFGRDDADFTWEATGKAEELAEAAGLSADDMDVVATSPTRVRSWPQLAWVPSAILLGTALLLVARRVSGALDQPLPAGLLLLTIAVASLTAWGSVRVVDSNPHARWAIFGISAGALALLGAALSLPGTSGPVLGTLWTSIAVVIGLLATEVIPRKRRTNVRAADATAGQTDEVEEPSSIEWQRLSRLRTDAGEDRLEGWVRLECAPGQRNDVVSRSFCPTRHASK</sequence>
<feature type="domain" description="3-deoxy-D-manno-octulosonic-acid transferase N-terminal" evidence="18">
    <location>
        <begin position="42"/>
        <end position="211"/>
    </location>
</feature>
<dbReference type="Gene3D" id="3.30.300.10">
    <property type="match status" value="2"/>
</dbReference>
<reference evidence="19" key="1">
    <citation type="submission" date="2022-10" db="EMBL/GenBank/DDBJ databases">
        <authorList>
            <person name="Chen Y."/>
            <person name="Dougan E. K."/>
            <person name="Chan C."/>
            <person name="Rhodes N."/>
            <person name="Thang M."/>
        </authorList>
    </citation>
    <scope>NUCLEOTIDE SEQUENCE</scope>
</reference>
<feature type="site" description="Transition state stabilizer" evidence="14">
    <location>
        <position position="131"/>
    </location>
</feature>
<comment type="similarity">
    <text evidence="4">Belongs to the AdoMet synthase family.</text>
</comment>
<keyword evidence="6" id="KW-0554">One-carbon metabolism</keyword>
<dbReference type="InterPro" id="IPR022636">
    <property type="entry name" value="S-AdoMet_synthetase_sfam"/>
</dbReference>
<dbReference type="PROSITE" id="PS00376">
    <property type="entry name" value="ADOMET_SYNTHASE_1"/>
    <property type="match status" value="1"/>
</dbReference>
<dbReference type="Pfam" id="PF02772">
    <property type="entry name" value="S-AdoMet_synt_M"/>
    <property type="match status" value="1"/>
</dbReference>
<evidence type="ECO:0000256" key="4">
    <source>
        <dbReference type="ARBA" id="ARBA00009685"/>
    </source>
</evidence>
<dbReference type="Proteomes" id="UP001152797">
    <property type="component" value="Unassembled WGS sequence"/>
</dbReference>
<dbReference type="InterPro" id="IPR007507">
    <property type="entry name" value="Glycos_transf_N"/>
</dbReference>